<feature type="signal peptide" evidence="1">
    <location>
        <begin position="1"/>
        <end position="19"/>
    </location>
</feature>
<protein>
    <recommendedName>
        <fullName evidence="4">Secreted protein</fullName>
    </recommendedName>
</protein>
<organism evidence="2 3">
    <name type="scientific">Plakobranchus ocellatus</name>
    <dbReference type="NCBI Taxonomy" id="259542"/>
    <lineage>
        <taxon>Eukaryota</taxon>
        <taxon>Metazoa</taxon>
        <taxon>Spiralia</taxon>
        <taxon>Lophotrochozoa</taxon>
        <taxon>Mollusca</taxon>
        <taxon>Gastropoda</taxon>
        <taxon>Heterobranchia</taxon>
        <taxon>Euthyneura</taxon>
        <taxon>Panpulmonata</taxon>
        <taxon>Sacoglossa</taxon>
        <taxon>Placobranchoidea</taxon>
        <taxon>Plakobranchidae</taxon>
        <taxon>Plakobranchus</taxon>
    </lineage>
</organism>
<keyword evidence="1" id="KW-0732">Signal</keyword>
<sequence length="84" mass="9297">MMMFSSVFHAVAAAASTAADDDDNDDDDDDDVIKTRILKLVQELLHLGLVLEWIAKLPRDLKGTFCNRLEPCHRCPSLKAGLKA</sequence>
<accession>A0AAV3YZC7</accession>
<dbReference type="AlphaFoldDB" id="A0AAV3YZC7"/>
<dbReference type="EMBL" id="BLXT01001780">
    <property type="protein sequence ID" value="GFN87685.1"/>
    <property type="molecule type" value="Genomic_DNA"/>
</dbReference>
<evidence type="ECO:0000313" key="3">
    <source>
        <dbReference type="Proteomes" id="UP000735302"/>
    </source>
</evidence>
<proteinExistence type="predicted"/>
<name>A0AAV3YZC7_9GAST</name>
<evidence type="ECO:0008006" key="4">
    <source>
        <dbReference type="Google" id="ProtNLM"/>
    </source>
</evidence>
<evidence type="ECO:0000256" key="1">
    <source>
        <dbReference type="SAM" id="SignalP"/>
    </source>
</evidence>
<feature type="chain" id="PRO_5043943534" description="Secreted protein" evidence="1">
    <location>
        <begin position="20"/>
        <end position="84"/>
    </location>
</feature>
<reference evidence="2 3" key="1">
    <citation type="journal article" date="2021" name="Elife">
        <title>Chloroplast acquisition without the gene transfer in kleptoplastic sea slugs, Plakobranchus ocellatus.</title>
        <authorList>
            <person name="Maeda T."/>
            <person name="Takahashi S."/>
            <person name="Yoshida T."/>
            <person name="Shimamura S."/>
            <person name="Takaki Y."/>
            <person name="Nagai Y."/>
            <person name="Toyoda A."/>
            <person name="Suzuki Y."/>
            <person name="Arimoto A."/>
            <person name="Ishii H."/>
            <person name="Satoh N."/>
            <person name="Nishiyama T."/>
            <person name="Hasebe M."/>
            <person name="Maruyama T."/>
            <person name="Minagawa J."/>
            <person name="Obokata J."/>
            <person name="Shigenobu S."/>
        </authorList>
    </citation>
    <scope>NUCLEOTIDE SEQUENCE [LARGE SCALE GENOMIC DNA]</scope>
</reference>
<evidence type="ECO:0000313" key="2">
    <source>
        <dbReference type="EMBL" id="GFN87685.1"/>
    </source>
</evidence>
<dbReference type="Proteomes" id="UP000735302">
    <property type="component" value="Unassembled WGS sequence"/>
</dbReference>
<keyword evidence="3" id="KW-1185">Reference proteome</keyword>
<gene>
    <name evidence="2" type="ORF">PoB_001419100</name>
</gene>
<comment type="caution">
    <text evidence="2">The sequence shown here is derived from an EMBL/GenBank/DDBJ whole genome shotgun (WGS) entry which is preliminary data.</text>
</comment>